<evidence type="ECO:0000313" key="9">
    <source>
        <dbReference type="Proteomes" id="UP000785679"/>
    </source>
</evidence>
<accession>A0A8J8NVV1</accession>
<dbReference type="PROSITE" id="PS51032">
    <property type="entry name" value="AP2_ERF"/>
    <property type="match status" value="1"/>
</dbReference>
<feature type="region of interest" description="Disordered" evidence="6">
    <location>
        <begin position="1"/>
        <end position="38"/>
    </location>
</feature>
<dbReference type="Gene3D" id="3.30.730.10">
    <property type="entry name" value="AP2/ERF domain"/>
    <property type="match status" value="1"/>
</dbReference>
<dbReference type="GO" id="GO:0003677">
    <property type="term" value="F:DNA binding"/>
    <property type="evidence" value="ECO:0007669"/>
    <property type="project" value="UniProtKB-KW"/>
</dbReference>
<protein>
    <recommendedName>
        <fullName evidence="7">AP2/ERF domain-containing protein</fullName>
    </recommendedName>
</protein>
<evidence type="ECO:0000256" key="4">
    <source>
        <dbReference type="ARBA" id="ARBA00023163"/>
    </source>
</evidence>
<feature type="compositionally biased region" description="Polar residues" evidence="6">
    <location>
        <begin position="1"/>
        <end position="28"/>
    </location>
</feature>
<keyword evidence="4" id="KW-0804">Transcription</keyword>
<name>A0A8J8NVV1_HALGN</name>
<evidence type="ECO:0000256" key="6">
    <source>
        <dbReference type="SAM" id="MobiDB-lite"/>
    </source>
</evidence>
<dbReference type="EMBL" id="RRYP01004292">
    <property type="protein sequence ID" value="TNV82987.1"/>
    <property type="molecule type" value="Genomic_DNA"/>
</dbReference>
<keyword evidence="2" id="KW-0805">Transcription regulation</keyword>
<dbReference type="GO" id="GO:0005634">
    <property type="term" value="C:nucleus"/>
    <property type="evidence" value="ECO:0007669"/>
    <property type="project" value="UniProtKB-SubCell"/>
</dbReference>
<keyword evidence="9" id="KW-1185">Reference proteome</keyword>
<evidence type="ECO:0000256" key="5">
    <source>
        <dbReference type="ARBA" id="ARBA00023242"/>
    </source>
</evidence>
<evidence type="ECO:0000256" key="1">
    <source>
        <dbReference type="ARBA" id="ARBA00004123"/>
    </source>
</evidence>
<organism evidence="8 9">
    <name type="scientific">Halteria grandinella</name>
    <dbReference type="NCBI Taxonomy" id="5974"/>
    <lineage>
        <taxon>Eukaryota</taxon>
        <taxon>Sar</taxon>
        <taxon>Alveolata</taxon>
        <taxon>Ciliophora</taxon>
        <taxon>Intramacronucleata</taxon>
        <taxon>Spirotrichea</taxon>
        <taxon>Stichotrichia</taxon>
        <taxon>Sporadotrichida</taxon>
        <taxon>Halteriidae</taxon>
        <taxon>Halteria</taxon>
    </lineage>
</organism>
<evidence type="ECO:0000313" key="8">
    <source>
        <dbReference type="EMBL" id="TNV82987.1"/>
    </source>
</evidence>
<dbReference type="Proteomes" id="UP000785679">
    <property type="component" value="Unassembled WGS sequence"/>
</dbReference>
<evidence type="ECO:0000256" key="2">
    <source>
        <dbReference type="ARBA" id="ARBA00023015"/>
    </source>
</evidence>
<dbReference type="OrthoDB" id="325452at2759"/>
<dbReference type="InterPro" id="IPR036955">
    <property type="entry name" value="AP2/ERF_dom_sf"/>
</dbReference>
<gene>
    <name evidence="8" type="ORF">FGO68_gene10340</name>
</gene>
<keyword evidence="3" id="KW-0238">DNA-binding</keyword>
<feature type="domain" description="AP2/ERF" evidence="7">
    <location>
        <begin position="320"/>
        <end position="379"/>
    </location>
</feature>
<comment type="subcellular location">
    <subcellularLocation>
        <location evidence="1">Nucleus</location>
    </subcellularLocation>
</comment>
<proteinExistence type="predicted"/>
<evidence type="ECO:0000259" key="7">
    <source>
        <dbReference type="PROSITE" id="PS51032"/>
    </source>
</evidence>
<dbReference type="InterPro" id="IPR001471">
    <property type="entry name" value="AP2/ERF_dom"/>
</dbReference>
<comment type="caution">
    <text evidence="8">The sequence shown here is derived from an EMBL/GenBank/DDBJ whole genome shotgun (WGS) entry which is preliminary data.</text>
</comment>
<dbReference type="AlphaFoldDB" id="A0A8J8NVV1"/>
<dbReference type="GO" id="GO:0003700">
    <property type="term" value="F:DNA-binding transcription factor activity"/>
    <property type="evidence" value="ECO:0007669"/>
    <property type="project" value="InterPro"/>
</dbReference>
<keyword evidence="5" id="KW-0539">Nucleus</keyword>
<reference evidence="8" key="1">
    <citation type="submission" date="2019-06" db="EMBL/GenBank/DDBJ databases">
        <authorList>
            <person name="Zheng W."/>
        </authorList>
    </citation>
    <scope>NUCLEOTIDE SEQUENCE</scope>
    <source>
        <strain evidence="8">QDHG01</strain>
    </source>
</reference>
<evidence type="ECO:0000256" key="3">
    <source>
        <dbReference type="ARBA" id="ARBA00023125"/>
    </source>
</evidence>
<sequence length="702" mass="79887">MIENSSNQTPLQNSQKSENDESSQSTSTKIKDGQPLTEEDEHANKLLPIQEEMDQVEFHEMQNDFTYTQIIIERDLQSAILNEFRSLGSYMLAQSDDEECSEIPEIIPLNPVIHEFYESMDSFNPNFDRQFAFEKKSKDSLLPRVRDSRVLKRASQRRWRTNQDSGNVGAEHLYQYTNPKDNSKFEKLEMPTQAHVQTAIVTHEESKLNEKIFEIQKSAELDCTGAAANAYLLNSLQALVSISMEQGVILNLSNVDHKMISDQKSDNLGQATAAETVAIAKEADVAMRKNQLLRILQQVPDPKMIVIKSKMKSAYLQTRSNRGSRYRGVSKNGKKWQVMIVKGIAKKYMGAISSELGAAHLYDKYALIIQGFQAKTNFSYAKEELIALLNEVDELESEDLSVFFGNQQSVPKKGKKQSKESTLPLQKEAISDEVGPINIITNAEQSAVPLNNNADSKIGTPDKLDEICDQNEPDSPTFAQPDAIIHETHFQENQTPIPIEDNNSTLEKIKDICNCPNEQPVESPQHDEQRSNLDNFHVIQPSGQYNVLLPQHGFQEAYPFFNAPHPPLYAHHPSPYMHTGSGDYHYIRQPFMMNQVHRLPLHYPQMVPVILGHDGGMPHPPPGYMVQPAGPPMVKVVYVHPNPNHQTGAYPQEHHQRYLERNSTFSQYHPQQMRSEINYEHHIKEIDQHQSNQQSTEKPQKY</sequence>